<gene>
    <name evidence="2" type="ORF">NT26_p10084</name>
</gene>
<feature type="region of interest" description="Disordered" evidence="1">
    <location>
        <begin position="1"/>
        <end position="26"/>
    </location>
</feature>
<proteinExistence type="predicted"/>
<evidence type="ECO:0000313" key="3">
    <source>
        <dbReference type="Proteomes" id="UP000010792"/>
    </source>
</evidence>
<evidence type="ECO:0000313" key="2">
    <source>
        <dbReference type="EMBL" id="CCF22109.1"/>
    </source>
</evidence>
<evidence type="ECO:0000256" key="1">
    <source>
        <dbReference type="SAM" id="MobiDB-lite"/>
    </source>
</evidence>
<dbReference type="AlphaFoldDB" id="L0NMJ3"/>
<organism evidence="2 3">
    <name type="scientific">Pseudorhizobium banfieldiae</name>
    <dbReference type="NCBI Taxonomy" id="1125847"/>
    <lineage>
        <taxon>Bacteria</taxon>
        <taxon>Pseudomonadati</taxon>
        <taxon>Pseudomonadota</taxon>
        <taxon>Alphaproteobacteria</taxon>
        <taxon>Hyphomicrobiales</taxon>
        <taxon>Rhizobiaceae</taxon>
        <taxon>Rhizobium/Agrobacterium group</taxon>
        <taxon>Pseudorhizobium</taxon>
    </lineage>
</organism>
<dbReference type="EMBL" id="FO082821">
    <property type="protein sequence ID" value="CCF22109.1"/>
    <property type="molecule type" value="Genomic_DNA"/>
</dbReference>
<dbReference type="Proteomes" id="UP000010792">
    <property type="component" value="Plasmid NT26_p1"/>
</dbReference>
<sequence length="151" mass="16679">MIPADHGPVDLDQDREDPNGDHTPHHHLADDVGRLGVVYFHQVGVLITVLHDTLAITVVPITLPLFNLFTLQLLETRNVLLRGISPSGLAAPLGRFPVSVYTILLPLSSVHRLSELVSLTLRLPNRTFLFQIHPEIALAIVGSILKFRLLV</sequence>
<dbReference type="KEGG" id="rht:NT26_p10084"/>
<protein>
    <submittedName>
        <fullName evidence="2">Uncharacterized protein</fullName>
    </submittedName>
</protein>
<name>L0NMJ3_9HYPH</name>
<keyword evidence="2" id="KW-0614">Plasmid</keyword>
<feature type="compositionally biased region" description="Basic and acidic residues" evidence="1">
    <location>
        <begin position="16"/>
        <end position="26"/>
    </location>
</feature>
<geneLocation type="plasmid" evidence="2 3">
    <name>NT26_p1</name>
</geneLocation>
<accession>L0NMJ3</accession>
<reference evidence="2 3" key="1">
    <citation type="journal article" date="2013" name="Genome Biol. Evol.">
        <title>Life in an arsenic-containing gold mine: genome and physiology of the autotrophic arsenite-oxidizing bacterium rhizobium sp. NT-26.</title>
        <authorList>
            <person name="Andres J."/>
            <person name="Arsene-Ploetze F."/>
            <person name="Barbe V."/>
            <person name="Brochier-Armanet C."/>
            <person name="Cleiss-Arnold J."/>
            <person name="Coppee J.Y."/>
            <person name="Dillies M.A."/>
            <person name="Geist"/>
            <person name="L"/>
            <person name="Joublin A."/>
            <person name="Koechler S."/>
            <person name="Lassalle F."/>
            <person name="Marchal M."/>
            <person name="Medigue C."/>
            <person name="Muller D."/>
            <person name="Nesme X."/>
            <person name="Plewniak F."/>
            <person name="Proux C."/>
            <person name="Ramirez-Bahena M.H."/>
            <person name="Schenowitz C."/>
            <person name="Sismeiro O."/>
            <person name="Vallenet D."/>
            <person name="Santini J.M."/>
            <person name="Bertin P.N."/>
        </authorList>
    </citation>
    <scope>NUCLEOTIDE SEQUENCE [LARGE SCALE GENOMIC DNA]</scope>
    <source>
        <strain evidence="2 3">NT-26</strain>
        <plasmid evidence="2 3">NT26_p1</plasmid>
    </source>
</reference>
<keyword evidence="3" id="KW-1185">Reference proteome</keyword>